<organism evidence="7 8">
    <name type="scientific">Cyberlindnera jadinii (strain ATCC 18201 / CBS 1600 / BCRC 20928 / JCM 3617 / NBRC 0987 / NRRL Y-1542)</name>
    <name type="common">Torula yeast</name>
    <name type="synonym">Candida utilis</name>
    <dbReference type="NCBI Taxonomy" id="983966"/>
    <lineage>
        <taxon>Eukaryota</taxon>
        <taxon>Fungi</taxon>
        <taxon>Dikarya</taxon>
        <taxon>Ascomycota</taxon>
        <taxon>Saccharomycotina</taxon>
        <taxon>Saccharomycetes</taxon>
        <taxon>Phaffomycetales</taxon>
        <taxon>Phaffomycetaceae</taxon>
        <taxon>Cyberlindnera</taxon>
    </lineage>
</organism>
<keyword evidence="3 4" id="KW-0648">Protein biosynthesis</keyword>
<protein>
    <recommendedName>
        <fullName evidence="4">Eukaryotic translation initiation factor 3 subunit C</fullName>
        <shortName evidence="4">eIF3c</shortName>
    </recommendedName>
    <alternativeName>
        <fullName evidence="4">Eukaryotic translation initiation factor 3 93 kDa subunit homolog</fullName>
        <shortName evidence="4">eIF3 p93</shortName>
    </alternativeName>
    <alternativeName>
        <fullName evidence="4">Translation initiation factor eIF3, p93 subunit homolog</fullName>
    </alternativeName>
</protein>
<feature type="region of interest" description="Disordered" evidence="5">
    <location>
        <begin position="787"/>
        <end position="845"/>
    </location>
</feature>
<reference evidence="8" key="1">
    <citation type="journal article" date="2015" name="J. Biotechnol.">
        <title>The structure of the Cyberlindnera jadinii genome and its relation to Candida utilis analyzed by the occurrence of single nucleotide polymorphisms.</title>
        <authorList>
            <person name="Rupp O."/>
            <person name="Brinkrolf K."/>
            <person name="Buerth C."/>
            <person name="Kunigo M."/>
            <person name="Schneider J."/>
            <person name="Jaenicke S."/>
            <person name="Goesmann A."/>
            <person name="Puehler A."/>
            <person name="Jaeger K.-E."/>
            <person name="Ernst J.F."/>
        </authorList>
    </citation>
    <scope>NUCLEOTIDE SEQUENCE [LARGE SCALE GENOMIC DNA]</scope>
    <source>
        <strain evidence="8">ATCC 18201 / CBS 1600 / BCRC 20928 / JCM 3617 / NBRC 0987 / NRRL Y-1542</strain>
    </source>
</reference>
<dbReference type="PROSITE" id="PS50250">
    <property type="entry name" value="PCI"/>
    <property type="match status" value="1"/>
</dbReference>
<dbReference type="GO" id="GO:0016282">
    <property type="term" value="C:eukaryotic 43S preinitiation complex"/>
    <property type="evidence" value="ECO:0007669"/>
    <property type="project" value="UniProtKB-UniRule"/>
</dbReference>
<feature type="compositionally biased region" description="Polar residues" evidence="5">
    <location>
        <begin position="219"/>
        <end position="233"/>
    </location>
</feature>
<dbReference type="Pfam" id="PF01399">
    <property type="entry name" value="PCI"/>
    <property type="match status" value="1"/>
</dbReference>
<keyword evidence="2 4" id="KW-0396">Initiation factor</keyword>
<dbReference type="GO" id="GO:0031369">
    <property type="term" value="F:translation initiation factor binding"/>
    <property type="evidence" value="ECO:0007669"/>
    <property type="project" value="InterPro"/>
</dbReference>
<feature type="compositionally biased region" description="Basic residues" evidence="5">
    <location>
        <begin position="836"/>
        <end position="845"/>
    </location>
</feature>
<dbReference type="GO" id="GO:0033290">
    <property type="term" value="C:eukaryotic 48S preinitiation complex"/>
    <property type="evidence" value="ECO:0007669"/>
    <property type="project" value="UniProtKB-UniRule"/>
</dbReference>
<evidence type="ECO:0000256" key="1">
    <source>
        <dbReference type="ARBA" id="ARBA00022490"/>
    </source>
</evidence>
<dbReference type="Gene3D" id="1.10.10.10">
    <property type="entry name" value="Winged helix-like DNA-binding domain superfamily/Winged helix DNA-binding domain"/>
    <property type="match status" value="1"/>
</dbReference>
<comment type="function">
    <text evidence="4">Component of the eukaryotic translation initiation factor 3 (eIF-3) complex, which is involved in protein synthesis of a specialized repertoire of mRNAs and, together with other initiation factors, stimulates binding of mRNA and methionyl-tRNAi to the 40S ribosome. The eIF-3 complex specifically targets and initiates translation of a subset of mRNAs involved in cell proliferation.</text>
</comment>
<dbReference type="InterPro" id="IPR027516">
    <property type="entry name" value="EIF3C"/>
</dbReference>
<dbReference type="GO" id="GO:0001732">
    <property type="term" value="P:formation of cytoplasmic translation initiation complex"/>
    <property type="evidence" value="ECO:0007669"/>
    <property type="project" value="UniProtKB-UniRule"/>
</dbReference>
<dbReference type="SMART" id="SM00088">
    <property type="entry name" value="PINT"/>
    <property type="match status" value="1"/>
</dbReference>
<evidence type="ECO:0000313" key="8">
    <source>
        <dbReference type="Proteomes" id="UP000038830"/>
    </source>
</evidence>
<feature type="region of interest" description="Disordered" evidence="5">
    <location>
        <begin position="206"/>
        <end position="233"/>
    </location>
</feature>
<dbReference type="PANTHER" id="PTHR13937">
    <property type="entry name" value="EUKARYOTIC TRANSLATION INITATION FACTOR 3, SUBUNIT 8 EIF3S8 -RELATED"/>
    <property type="match status" value="1"/>
</dbReference>
<feature type="domain" description="PCI" evidence="6">
    <location>
        <begin position="587"/>
        <end position="761"/>
    </location>
</feature>
<evidence type="ECO:0000313" key="7">
    <source>
        <dbReference type="EMBL" id="CEP24226.1"/>
    </source>
</evidence>
<dbReference type="GO" id="GO:0003723">
    <property type="term" value="F:RNA binding"/>
    <property type="evidence" value="ECO:0007669"/>
    <property type="project" value="InterPro"/>
</dbReference>
<dbReference type="GO" id="GO:0003743">
    <property type="term" value="F:translation initiation factor activity"/>
    <property type="evidence" value="ECO:0007669"/>
    <property type="project" value="UniProtKB-UniRule"/>
</dbReference>
<evidence type="ECO:0000256" key="4">
    <source>
        <dbReference type="HAMAP-Rule" id="MF_03002"/>
    </source>
</evidence>
<proteinExistence type="inferred from homology"/>
<dbReference type="PANTHER" id="PTHR13937:SF0">
    <property type="entry name" value="EUKARYOTIC TRANSLATION INITIATION FACTOR 3 SUBUNIT C-RELATED"/>
    <property type="match status" value="1"/>
</dbReference>
<dbReference type="AlphaFoldDB" id="A0A0H5C7U1"/>
<feature type="region of interest" description="Disordered" evidence="5">
    <location>
        <begin position="1"/>
        <end position="100"/>
    </location>
</feature>
<feature type="compositionally biased region" description="Acidic residues" evidence="5">
    <location>
        <begin position="56"/>
        <end position="66"/>
    </location>
</feature>
<dbReference type="HAMAP" id="MF_03002">
    <property type="entry name" value="eIF3c"/>
    <property type="match status" value="1"/>
</dbReference>
<comment type="subcellular location">
    <subcellularLocation>
        <location evidence="4">Cytoplasm</location>
    </subcellularLocation>
</comment>
<dbReference type="InterPro" id="IPR000717">
    <property type="entry name" value="PCI_dom"/>
</dbReference>
<feature type="compositionally biased region" description="Acidic residues" evidence="5">
    <location>
        <begin position="17"/>
        <end position="49"/>
    </location>
</feature>
<dbReference type="InterPro" id="IPR008905">
    <property type="entry name" value="EIF3C_N_dom"/>
</dbReference>
<name>A0A0H5C7U1_CYBJN</name>
<dbReference type="GO" id="GO:0005852">
    <property type="term" value="C:eukaryotic translation initiation factor 3 complex"/>
    <property type="evidence" value="ECO:0007669"/>
    <property type="project" value="UniProtKB-UniRule"/>
</dbReference>
<dbReference type="FunFam" id="1.10.10.10:FF:000300">
    <property type="entry name" value="Eukaryotic translation initiation factor 3 subunit C"/>
    <property type="match status" value="1"/>
</dbReference>
<evidence type="ECO:0000256" key="5">
    <source>
        <dbReference type="SAM" id="MobiDB-lite"/>
    </source>
</evidence>
<keyword evidence="1 4" id="KW-0963">Cytoplasm</keyword>
<dbReference type="EMBL" id="CDQK01000005">
    <property type="protein sequence ID" value="CEP24226.1"/>
    <property type="molecule type" value="Genomic_DNA"/>
</dbReference>
<dbReference type="Proteomes" id="UP000038830">
    <property type="component" value="Unassembled WGS sequence"/>
</dbReference>
<evidence type="ECO:0000256" key="3">
    <source>
        <dbReference type="ARBA" id="ARBA00022917"/>
    </source>
</evidence>
<comment type="subunit">
    <text evidence="4">Component of the eukaryotic translation initiation factor 3 (eIF-3) complex.</text>
</comment>
<feature type="compositionally biased region" description="Basic and acidic residues" evidence="5">
    <location>
        <begin position="206"/>
        <end position="217"/>
    </location>
</feature>
<sequence length="845" mass="95454">MASRFFQGGASDSEYSSSEEELLSSSDEEFVSSDEEQQQEEQDEDDLSDDSVFGNESDESDSDSDLDSGRARGPAYFLKKSTVPDSDDESSDDEDRKVVKSAKDKLMDEMKLSISTISSSKTTGDWVSVLSEFEKLAKNLVRAEQQNYGTPSVYIKAIVELDDDINDVSSDDKKKLNAIVAKAFNAVRQRVKKSIREKQSLVDSFREDPDSFQKKESAVASTRETPTSETKPSSLNAELFTAYKAVAESRGKKNFDVQENIKTLEGLVSSATSPYESIIVYLMLIPLRFDTANNMTYMPVDQWDKTSEDINQLFTILEKNIGSYRVLETAEALDDVEVPPQPNAQGVREILGSVVSFVERLDDEFTRSLQVIDPHTTEYIDRLKYEQVIYSTIIRAQLYSEQVISQDAISSGTNEQIARIVSRRIDHIYFKKSALIKITEASAWSKQSTQSKIVAYSADDDSYTDRLMDVLSSVLYKQSNAIYRKKAMLCHIYYYAFNNKYFKARDMFLMSHLQSTIHTSDPVLQTLFNRALVQLGLCAFRNGLIQESFEALQEIAVSPRQRDLLGQSTQRFTNQTSVAEKQRVLPFHTHINLELIESVFLTSSLLIEIPQNAQLGSTVDSKRKQQPRNFRRFLDFHERQTFQGPPEGTRDFIMHAAKALQAGEWKKSVELLTSIKIWNLFSNSEAVKEMIKEKIQIEGLRTFLFQFKTFYSKLSLAKLSQLFELPESKVSAVVSKMIFNEEIAAGLDQVSNSVVFVQGVELTKLQELAISLAEKAQNLSDRNERFAGAHQPQGYAGDKYNSNTDGRRENRNNRNIKFAPATGGATISGALNGMDKRRRRTAGRA</sequence>
<evidence type="ECO:0000256" key="2">
    <source>
        <dbReference type="ARBA" id="ARBA00022540"/>
    </source>
</evidence>
<gene>
    <name evidence="4 7" type="primary">NIP1</name>
    <name evidence="7" type="ORF">BN1211_4991</name>
</gene>
<dbReference type="SUPFAM" id="SSF46785">
    <property type="entry name" value="Winged helix' DNA-binding domain"/>
    <property type="match status" value="1"/>
</dbReference>
<evidence type="ECO:0000259" key="6">
    <source>
        <dbReference type="PROSITE" id="PS50250"/>
    </source>
</evidence>
<comment type="similarity">
    <text evidence="4">Belongs to the eIF-3 subunit C family.</text>
</comment>
<dbReference type="Pfam" id="PF05470">
    <property type="entry name" value="eIF-3c_N"/>
    <property type="match status" value="2"/>
</dbReference>
<dbReference type="InterPro" id="IPR036390">
    <property type="entry name" value="WH_DNA-bd_sf"/>
</dbReference>
<dbReference type="InterPro" id="IPR036388">
    <property type="entry name" value="WH-like_DNA-bd_sf"/>
</dbReference>
<dbReference type="GO" id="GO:0008541">
    <property type="term" value="C:proteasome regulatory particle, lid subcomplex"/>
    <property type="evidence" value="ECO:0007669"/>
    <property type="project" value="UniProtKB-ARBA"/>
</dbReference>
<accession>A0A0H5C7U1</accession>